<keyword evidence="5" id="KW-1185">Reference proteome</keyword>
<reference evidence="4 5" key="1">
    <citation type="submission" date="2019-12" db="EMBL/GenBank/DDBJ databases">
        <authorList>
            <person name="Alioto T."/>
            <person name="Alioto T."/>
            <person name="Gomez Garrido J."/>
        </authorList>
    </citation>
    <scope>NUCLEOTIDE SEQUENCE [LARGE SCALE GENOMIC DNA]</scope>
</reference>
<gene>
    <name evidence="4" type="ORF">OLEA9_A055572</name>
</gene>
<organism evidence="4 5">
    <name type="scientific">Olea europaea subsp. europaea</name>
    <dbReference type="NCBI Taxonomy" id="158383"/>
    <lineage>
        <taxon>Eukaryota</taxon>
        <taxon>Viridiplantae</taxon>
        <taxon>Streptophyta</taxon>
        <taxon>Embryophyta</taxon>
        <taxon>Tracheophyta</taxon>
        <taxon>Spermatophyta</taxon>
        <taxon>Magnoliopsida</taxon>
        <taxon>eudicotyledons</taxon>
        <taxon>Gunneridae</taxon>
        <taxon>Pentapetalae</taxon>
        <taxon>asterids</taxon>
        <taxon>lamiids</taxon>
        <taxon>Lamiales</taxon>
        <taxon>Oleaceae</taxon>
        <taxon>Oleeae</taxon>
        <taxon>Olea</taxon>
    </lineage>
</organism>
<feature type="region of interest" description="Disordered" evidence="3">
    <location>
        <begin position="127"/>
        <end position="150"/>
    </location>
</feature>
<dbReference type="GO" id="GO:0032875">
    <property type="term" value="P:regulation of DNA endoreduplication"/>
    <property type="evidence" value="ECO:0007669"/>
    <property type="project" value="InterPro"/>
</dbReference>
<dbReference type="EMBL" id="CACTIH010005840">
    <property type="protein sequence ID" value="CAA3002448.1"/>
    <property type="molecule type" value="Genomic_DNA"/>
</dbReference>
<feature type="region of interest" description="Disordered" evidence="3">
    <location>
        <begin position="27"/>
        <end position="46"/>
    </location>
</feature>
<evidence type="ECO:0008006" key="6">
    <source>
        <dbReference type="Google" id="ProtNLM"/>
    </source>
</evidence>
<dbReference type="Proteomes" id="UP000594638">
    <property type="component" value="Unassembled WGS sequence"/>
</dbReference>
<dbReference type="OrthoDB" id="1933617at2759"/>
<keyword evidence="1" id="KW-0649">Protein kinase inhibitor</keyword>
<evidence type="ECO:0000313" key="4">
    <source>
        <dbReference type="EMBL" id="CAA3002448.1"/>
    </source>
</evidence>
<dbReference type="GO" id="GO:0004860">
    <property type="term" value="F:protein kinase inhibitor activity"/>
    <property type="evidence" value="ECO:0007669"/>
    <property type="project" value="UniProtKB-KW"/>
</dbReference>
<proteinExistence type="predicted"/>
<evidence type="ECO:0000313" key="5">
    <source>
        <dbReference type="Proteomes" id="UP000594638"/>
    </source>
</evidence>
<evidence type="ECO:0000256" key="2">
    <source>
        <dbReference type="ARBA" id="ARBA00023306"/>
    </source>
</evidence>
<dbReference type="PANTHER" id="PTHR33142">
    <property type="entry name" value="CYCLIN-DEPENDENT PROTEIN KINASE INHIBITOR SMR13"/>
    <property type="match status" value="1"/>
</dbReference>
<dbReference type="PANTHER" id="PTHR33142:SF65">
    <property type="entry name" value="CYCLIN-DEPENDENT PROTEIN KINASE INHIBITOR SMR2-LIKE"/>
    <property type="match status" value="1"/>
</dbReference>
<accession>A0A8S0TGB0</accession>
<dbReference type="GO" id="GO:0005634">
    <property type="term" value="C:nucleus"/>
    <property type="evidence" value="ECO:0007669"/>
    <property type="project" value="TreeGrafter"/>
</dbReference>
<evidence type="ECO:0000256" key="3">
    <source>
        <dbReference type="SAM" id="MobiDB-lite"/>
    </source>
</evidence>
<feature type="compositionally biased region" description="Basic and acidic residues" evidence="3">
    <location>
        <begin position="132"/>
        <end position="150"/>
    </location>
</feature>
<comment type="caution">
    <text evidence="4">The sequence shown here is derived from an EMBL/GenBank/DDBJ whole genome shotgun (WGS) entry which is preliminary data.</text>
</comment>
<keyword evidence="2" id="KW-0131">Cell cycle</keyword>
<evidence type="ECO:0000256" key="1">
    <source>
        <dbReference type="ARBA" id="ARBA00023013"/>
    </source>
</evidence>
<protein>
    <recommendedName>
        <fullName evidence="6">Cyclin-dependent protein kinase inhibitor SMR3</fullName>
    </recommendedName>
</protein>
<feature type="compositionally biased region" description="Basic residues" evidence="3">
    <location>
        <begin position="98"/>
        <end position="108"/>
    </location>
</feature>
<feature type="region of interest" description="Disordered" evidence="3">
    <location>
        <begin position="93"/>
        <end position="115"/>
    </location>
</feature>
<dbReference type="Gramene" id="OE9A055572T1">
    <property type="protein sequence ID" value="OE9A055572C1"/>
    <property type="gene ID" value="OE9A055572"/>
</dbReference>
<dbReference type="InterPro" id="IPR040389">
    <property type="entry name" value="SMR"/>
</dbReference>
<sequence length="150" mass="17007">MSSTKFVLIKEEQKEIKFDILSKSKVEDPCSTHDNVTKQEDDDADHKEEEIEVIYSARESEKPCLAQSEVGEYDEGFKTPTSLDNKIPVVTQCPAAPRKTRPSTKRKPSPAGICRSLQLDVSAEIESMFPSRPRDDNEHKIKKARRDDAE</sequence>
<dbReference type="AlphaFoldDB" id="A0A8S0TGB0"/>
<name>A0A8S0TGB0_OLEEU</name>